<dbReference type="PANTHER" id="PTHR10910:SF62">
    <property type="entry name" value="AT07585P-RELATED"/>
    <property type="match status" value="1"/>
</dbReference>
<dbReference type="GO" id="GO:0008251">
    <property type="term" value="F:tRNA-specific adenosine deaminase activity"/>
    <property type="evidence" value="ECO:0007669"/>
    <property type="project" value="TreeGrafter"/>
</dbReference>
<feature type="compositionally biased region" description="Polar residues" evidence="2">
    <location>
        <begin position="1"/>
        <end position="13"/>
    </location>
</feature>
<dbReference type="Pfam" id="PF00035">
    <property type="entry name" value="dsrm"/>
    <property type="match status" value="1"/>
</dbReference>
<dbReference type="AlphaFoldDB" id="A0A8B7NAT8"/>
<keyword evidence="5" id="KW-1185">Reference proteome</keyword>
<dbReference type="GO" id="GO:0006396">
    <property type="term" value="P:RNA processing"/>
    <property type="evidence" value="ECO:0007669"/>
    <property type="project" value="InterPro"/>
</dbReference>
<dbReference type="GO" id="GO:0005730">
    <property type="term" value="C:nucleolus"/>
    <property type="evidence" value="ECO:0007669"/>
    <property type="project" value="TreeGrafter"/>
</dbReference>
<protein>
    <submittedName>
        <fullName evidence="6">Double-stranded RNA-specific editase Adar isoform X1</fullName>
    </submittedName>
</protein>
<dbReference type="Proteomes" id="UP000694843">
    <property type="component" value="Unplaced"/>
</dbReference>
<accession>A0A8B7NAT8</accession>
<evidence type="ECO:0000259" key="4">
    <source>
        <dbReference type="PROSITE" id="PS50141"/>
    </source>
</evidence>
<dbReference type="GO" id="GO:0006382">
    <property type="term" value="P:adenosine to inosine editing"/>
    <property type="evidence" value="ECO:0007669"/>
    <property type="project" value="TreeGrafter"/>
</dbReference>
<sequence>MSSNATADSNEASSGLRGHKHSAQDAVLDDEPNRAKRRRSETFATGICGAALQPKNPISVLNDTLPGLVYRVVEQSAPTCTVAVIVSAYTLQTMNDVEYRGTGRSKKQAKCNAAIAALASFILRPPVSDVTQLVARYHGNTGTPDFTEDVCAEKFEPYDARTSTHRVVYTDSSVTPVNSMTAQDRNYEAVPVTNASKLDQANQAPSVSKFFNGLTVIGKNHIKVLKNMNLLMPQTAADMVAELVGEKFMTLTNNNSTIAKGRVLAGIVVTDDEDCDATFILSVSTGAKCVNGKRLSLNGLCINDCHAEIVSRRCLVHFLLAQLELYHAIISDEMPPGASCMIEQVPDDSEFRQLLKVKDRYKFHLYISTAPCGDARIFSPHEEKAEVADPHPNRPSRGLLRTKIQSGDGPIPIKVESVQSWDSVMRGERLRTMSCSDKLARWNVLGVQGAMLSHYLMPVYLESIVLGSLFNASDMCRALYGRFENHLEGLPKPFMMHKPKMNQGSSAEKRNPQKASSLSLNWDCVTDNLEILHAATGKLETQHPSRLCKRSLLKRFLKLVQRMPPGSGLTFAEDAHSSYNIIKAKAEKYQESKRILVQGFQQAGCGTWIKKPYEQGDFYLPSSELTSITDAAKTLITKTT</sequence>
<dbReference type="SMART" id="SM00552">
    <property type="entry name" value="ADEAMc"/>
    <property type="match status" value="1"/>
</dbReference>
<evidence type="ECO:0000313" key="5">
    <source>
        <dbReference type="Proteomes" id="UP000694843"/>
    </source>
</evidence>
<name>A0A8B7NAT8_HYAAZ</name>
<dbReference type="PROSITE" id="PS50137">
    <property type="entry name" value="DS_RBD"/>
    <property type="match status" value="1"/>
</dbReference>
<dbReference type="Gene3D" id="3.30.160.20">
    <property type="match status" value="1"/>
</dbReference>
<dbReference type="GO" id="GO:0003726">
    <property type="term" value="F:double-stranded RNA adenosine deaminase activity"/>
    <property type="evidence" value="ECO:0007669"/>
    <property type="project" value="TreeGrafter"/>
</dbReference>
<dbReference type="OrthoDB" id="10268011at2759"/>
<organism evidence="5 6">
    <name type="scientific">Hyalella azteca</name>
    <name type="common">Amphipod</name>
    <dbReference type="NCBI Taxonomy" id="294128"/>
    <lineage>
        <taxon>Eukaryota</taxon>
        <taxon>Metazoa</taxon>
        <taxon>Ecdysozoa</taxon>
        <taxon>Arthropoda</taxon>
        <taxon>Crustacea</taxon>
        <taxon>Multicrustacea</taxon>
        <taxon>Malacostraca</taxon>
        <taxon>Eumalacostraca</taxon>
        <taxon>Peracarida</taxon>
        <taxon>Amphipoda</taxon>
        <taxon>Senticaudata</taxon>
        <taxon>Talitrida</taxon>
        <taxon>Talitroidea</taxon>
        <taxon>Hyalellidae</taxon>
        <taxon>Hyalella</taxon>
    </lineage>
</organism>
<dbReference type="GO" id="GO:0003725">
    <property type="term" value="F:double-stranded RNA binding"/>
    <property type="evidence" value="ECO:0007669"/>
    <property type="project" value="TreeGrafter"/>
</dbReference>
<dbReference type="PANTHER" id="PTHR10910">
    <property type="entry name" value="EUKARYOTE SPECIFIC DSRNA BINDING PROTEIN"/>
    <property type="match status" value="1"/>
</dbReference>
<proteinExistence type="predicted"/>
<evidence type="ECO:0000313" key="6">
    <source>
        <dbReference type="RefSeq" id="XP_018010703.1"/>
    </source>
</evidence>
<gene>
    <name evidence="6" type="primary">LOC108668083</name>
</gene>
<keyword evidence="1" id="KW-0694">RNA-binding</keyword>
<evidence type="ECO:0000259" key="3">
    <source>
        <dbReference type="PROSITE" id="PS50137"/>
    </source>
</evidence>
<feature type="domain" description="DRBM" evidence="3">
    <location>
        <begin position="70"/>
        <end position="123"/>
    </location>
</feature>
<reference evidence="6" key="1">
    <citation type="submission" date="2025-08" db="UniProtKB">
        <authorList>
            <consortium name="RefSeq"/>
        </authorList>
    </citation>
    <scope>IDENTIFICATION</scope>
    <source>
        <tissue evidence="6">Whole organism</tissue>
    </source>
</reference>
<dbReference type="KEGG" id="hazt:108668083"/>
<evidence type="ECO:0000256" key="2">
    <source>
        <dbReference type="SAM" id="MobiDB-lite"/>
    </source>
</evidence>
<dbReference type="SUPFAM" id="SSF54768">
    <property type="entry name" value="dsRNA-binding domain-like"/>
    <property type="match status" value="1"/>
</dbReference>
<dbReference type="OMA" id="VINDCHA"/>
<dbReference type="RefSeq" id="XP_018010703.1">
    <property type="nucleotide sequence ID" value="XM_018155214.2"/>
</dbReference>
<dbReference type="GO" id="GO:0005737">
    <property type="term" value="C:cytoplasm"/>
    <property type="evidence" value="ECO:0007669"/>
    <property type="project" value="TreeGrafter"/>
</dbReference>
<evidence type="ECO:0000256" key="1">
    <source>
        <dbReference type="PROSITE-ProRule" id="PRU00266"/>
    </source>
</evidence>
<dbReference type="InterPro" id="IPR014720">
    <property type="entry name" value="dsRBD_dom"/>
</dbReference>
<dbReference type="GeneID" id="108668083"/>
<dbReference type="Pfam" id="PF02137">
    <property type="entry name" value="A_deamin"/>
    <property type="match status" value="1"/>
</dbReference>
<dbReference type="PROSITE" id="PS50141">
    <property type="entry name" value="A_DEAMIN_EDITASE"/>
    <property type="match status" value="1"/>
</dbReference>
<feature type="domain" description="A to I editase" evidence="4">
    <location>
        <begin position="282"/>
        <end position="618"/>
    </location>
</feature>
<feature type="region of interest" description="Disordered" evidence="2">
    <location>
        <begin position="1"/>
        <end position="40"/>
    </location>
</feature>
<dbReference type="InterPro" id="IPR002466">
    <property type="entry name" value="A_deamin"/>
</dbReference>